<evidence type="ECO:0000256" key="3">
    <source>
        <dbReference type="ARBA" id="ARBA00022989"/>
    </source>
</evidence>
<gene>
    <name evidence="7" type="ORF">LTR09_000321</name>
</gene>
<dbReference type="Pfam" id="PF04116">
    <property type="entry name" value="FA_hydroxylase"/>
    <property type="match status" value="1"/>
</dbReference>
<dbReference type="InterPro" id="IPR050307">
    <property type="entry name" value="Sterol_Desaturase_Related"/>
</dbReference>
<dbReference type="AlphaFoldDB" id="A0AAJ0LXB1"/>
<dbReference type="GO" id="GO:0016020">
    <property type="term" value="C:membrane"/>
    <property type="evidence" value="ECO:0007669"/>
    <property type="project" value="UniProtKB-SubCell"/>
</dbReference>
<dbReference type="EMBL" id="JAWDJX010000001">
    <property type="protein sequence ID" value="KAK3058756.1"/>
    <property type="molecule type" value="Genomic_DNA"/>
</dbReference>
<evidence type="ECO:0000256" key="5">
    <source>
        <dbReference type="SAM" id="Phobius"/>
    </source>
</evidence>
<evidence type="ECO:0000256" key="2">
    <source>
        <dbReference type="ARBA" id="ARBA00022692"/>
    </source>
</evidence>
<sequence>MSQAQPEKSAAIRSARTILLVLLSTSILFPTLYQPLLDNVWQLLRSWSVYRWSTWETLLTVFSYSAIEVPMTVAFMQHPEWRIAHEGKAQQDEPLKKPKGMRRPSRRGYEALVYVLPLLTLDLTLIKKFADVSLEAMLRSGNYDPFVAGHKSTFLVPSLHNFTLASPLQTQRALPISAPSIRRLVLELVASMVIYDALFFVFHLSMHMLPVLRTWHRAHHSHAEIHPQITNQLHTVERLGLVLLANFSLNIIGSHVLTRTFFVPLFIWLLVEIHSGLDLPWAYDRILPAGWGGGARKHALHHADGGGGLEPYFNWCDKLWDNIQKRRDVATVVKPGVKIG</sequence>
<accession>A0AAJ0LXB1</accession>
<evidence type="ECO:0000313" key="8">
    <source>
        <dbReference type="Proteomes" id="UP001271007"/>
    </source>
</evidence>
<comment type="subcellular location">
    <subcellularLocation>
        <location evidence="1">Membrane</location>
    </subcellularLocation>
</comment>
<evidence type="ECO:0000259" key="6">
    <source>
        <dbReference type="Pfam" id="PF04116"/>
    </source>
</evidence>
<feature type="transmembrane region" description="Helical" evidence="5">
    <location>
        <begin position="18"/>
        <end position="37"/>
    </location>
</feature>
<protein>
    <recommendedName>
        <fullName evidence="6">Fatty acid hydroxylase domain-containing protein</fullName>
    </recommendedName>
</protein>
<feature type="transmembrane region" description="Helical" evidence="5">
    <location>
        <begin position="184"/>
        <end position="206"/>
    </location>
</feature>
<reference evidence="7" key="1">
    <citation type="submission" date="2023-04" db="EMBL/GenBank/DDBJ databases">
        <title>Black Yeasts Isolated from many extreme environments.</title>
        <authorList>
            <person name="Coleine C."/>
            <person name="Stajich J.E."/>
            <person name="Selbmann L."/>
        </authorList>
    </citation>
    <scope>NUCLEOTIDE SEQUENCE</scope>
    <source>
        <strain evidence="7">CCFEE 5312</strain>
    </source>
</reference>
<keyword evidence="8" id="KW-1185">Reference proteome</keyword>
<proteinExistence type="predicted"/>
<feature type="transmembrane region" description="Helical" evidence="5">
    <location>
        <begin position="57"/>
        <end position="76"/>
    </location>
</feature>
<dbReference type="InterPro" id="IPR006694">
    <property type="entry name" value="Fatty_acid_hydroxylase"/>
</dbReference>
<evidence type="ECO:0000256" key="4">
    <source>
        <dbReference type="ARBA" id="ARBA00023136"/>
    </source>
</evidence>
<keyword evidence="4 5" id="KW-0472">Membrane</keyword>
<feature type="domain" description="Fatty acid hydroxylase" evidence="6">
    <location>
        <begin position="189"/>
        <end position="319"/>
    </location>
</feature>
<comment type="caution">
    <text evidence="7">The sequence shown here is derived from an EMBL/GenBank/DDBJ whole genome shotgun (WGS) entry which is preliminary data.</text>
</comment>
<dbReference type="GO" id="GO:0016491">
    <property type="term" value="F:oxidoreductase activity"/>
    <property type="evidence" value="ECO:0007669"/>
    <property type="project" value="InterPro"/>
</dbReference>
<dbReference type="PANTHER" id="PTHR11863">
    <property type="entry name" value="STEROL DESATURASE"/>
    <property type="match status" value="1"/>
</dbReference>
<dbReference type="GO" id="GO:0008610">
    <property type="term" value="P:lipid biosynthetic process"/>
    <property type="evidence" value="ECO:0007669"/>
    <property type="project" value="InterPro"/>
</dbReference>
<organism evidence="7 8">
    <name type="scientific">Extremus antarcticus</name>
    <dbReference type="NCBI Taxonomy" id="702011"/>
    <lineage>
        <taxon>Eukaryota</taxon>
        <taxon>Fungi</taxon>
        <taxon>Dikarya</taxon>
        <taxon>Ascomycota</taxon>
        <taxon>Pezizomycotina</taxon>
        <taxon>Dothideomycetes</taxon>
        <taxon>Dothideomycetidae</taxon>
        <taxon>Mycosphaerellales</taxon>
        <taxon>Extremaceae</taxon>
        <taxon>Extremus</taxon>
    </lineage>
</organism>
<dbReference type="GO" id="GO:0005506">
    <property type="term" value="F:iron ion binding"/>
    <property type="evidence" value="ECO:0007669"/>
    <property type="project" value="InterPro"/>
</dbReference>
<evidence type="ECO:0000256" key="1">
    <source>
        <dbReference type="ARBA" id="ARBA00004370"/>
    </source>
</evidence>
<keyword evidence="3 5" id="KW-1133">Transmembrane helix</keyword>
<evidence type="ECO:0000313" key="7">
    <source>
        <dbReference type="EMBL" id="KAK3058756.1"/>
    </source>
</evidence>
<name>A0AAJ0LXB1_9PEZI</name>
<dbReference type="Proteomes" id="UP001271007">
    <property type="component" value="Unassembled WGS sequence"/>
</dbReference>
<keyword evidence="2 5" id="KW-0812">Transmembrane</keyword>